<dbReference type="GeneID" id="93589670"/>
<evidence type="ECO:0000256" key="2">
    <source>
        <dbReference type="ARBA" id="ARBA00022553"/>
    </source>
</evidence>
<gene>
    <name evidence="5" type="ORF">DFL_007359</name>
</gene>
<evidence type="ECO:0000313" key="5">
    <source>
        <dbReference type="EMBL" id="RVD82952.1"/>
    </source>
</evidence>
<dbReference type="RefSeq" id="XP_067488496.1">
    <property type="nucleotide sequence ID" value="XM_067636929.1"/>
</dbReference>
<feature type="compositionally biased region" description="Low complexity" evidence="4">
    <location>
        <begin position="199"/>
        <end position="210"/>
    </location>
</feature>
<dbReference type="AlphaFoldDB" id="A0A436ZVT5"/>
<evidence type="ECO:0000256" key="1">
    <source>
        <dbReference type="ARBA" id="ARBA00004604"/>
    </source>
</evidence>
<feature type="compositionally biased region" description="Basic and acidic residues" evidence="4">
    <location>
        <begin position="426"/>
        <end position="437"/>
    </location>
</feature>
<keyword evidence="3" id="KW-0539">Nucleus</keyword>
<dbReference type="EMBL" id="SAEB01000009">
    <property type="protein sequence ID" value="RVD82952.1"/>
    <property type="molecule type" value="Genomic_DNA"/>
</dbReference>
<feature type="region of interest" description="Disordered" evidence="4">
    <location>
        <begin position="192"/>
        <end position="267"/>
    </location>
</feature>
<feature type="region of interest" description="Disordered" evidence="4">
    <location>
        <begin position="538"/>
        <end position="557"/>
    </location>
</feature>
<feature type="region of interest" description="Disordered" evidence="4">
    <location>
        <begin position="299"/>
        <end position="353"/>
    </location>
</feature>
<feature type="compositionally biased region" description="Polar residues" evidence="4">
    <location>
        <begin position="343"/>
        <end position="353"/>
    </location>
</feature>
<reference evidence="5 6" key="1">
    <citation type="submission" date="2019-01" db="EMBL/GenBank/DDBJ databases">
        <title>Intercellular communication is required for trap formation in the nematode-trapping fungus Duddingtonia flagrans.</title>
        <authorList>
            <person name="Youssar L."/>
            <person name="Wernet V."/>
            <person name="Hensel N."/>
            <person name="Hildebrandt H.-G."/>
            <person name="Fischer R."/>
        </authorList>
    </citation>
    <scope>NUCLEOTIDE SEQUENCE [LARGE SCALE GENOMIC DNA]</scope>
    <source>
        <strain evidence="5 6">CBS H-5679</strain>
    </source>
</reference>
<feature type="region of interest" description="Disordered" evidence="4">
    <location>
        <begin position="82"/>
        <end position="101"/>
    </location>
</feature>
<dbReference type="PANTHER" id="PTHR14150">
    <property type="entry name" value="U3 SMALL NUCLEOLAR RNA-ASSOCIATED PROTEIN 14"/>
    <property type="match status" value="1"/>
</dbReference>
<dbReference type="VEuPathDB" id="FungiDB:DFL_007359"/>
<dbReference type="GO" id="GO:0006364">
    <property type="term" value="P:rRNA processing"/>
    <property type="evidence" value="ECO:0007669"/>
    <property type="project" value="InterPro"/>
</dbReference>
<keyword evidence="6" id="KW-1185">Reference proteome</keyword>
<dbReference type="PANTHER" id="PTHR14150:SF12">
    <property type="entry name" value="U3 SMALL NUCLEOLAR RNA-ASSOCIATED PROTEIN 14 HOMOLOG A"/>
    <property type="match status" value="1"/>
</dbReference>
<dbReference type="InterPro" id="IPR006709">
    <property type="entry name" value="SSU_processome_Utp14"/>
</dbReference>
<dbReference type="Pfam" id="PF04615">
    <property type="entry name" value="Utp14"/>
    <property type="match status" value="2"/>
</dbReference>
<feature type="compositionally biased region" description="Polar residues" evidence="4">
    <location>
        <begin position="224"/>
        <end position="233"/>
    </location>
</feature>
<proteinExistence type="predicted"/>
<name>A0A436ZVT5_ARTFL</name>
<dbReference type="STRING" id="97331.A0A436ZVT5"/>
<evidence type="ECO:0000313" key="6">
    <source>
        <dbReference type="Proteomes" id="UP000283090"/>
    </source>
</evidence>
<sequence>MLYKTPNDSKTTAKALRSPMRYLTNRGIDRYTKAEYILESSISRLPHPITMPATKITERLEPMRRDAAAAVLMEGINTFSQAASSQRKRKRGVSSIPRSGGEAIGARLDVKDLDMIAGNSRLRNSLKGLVDDANIEAPSVSNHQKLSAPAPHATQVRLNRQEAYSTTKQILNKWTEAVKSARSAEQLIFPLEGNAAGPSNNRNSHSSHQSGRTAIRPSTKLENRISQTLSLATQGPEKDKSGTDSGNLTKSRSKHTKAKTAHLRMERELLLRKEAKAKRLRKIKSKSYRRLLRKDQRKFAEQPLSSDDANVDETEGALEGGRDLSQPDNGSPGTEQKYENIDENTTLKLRSNRSLPGQRLFAMKFMEAEKSNANKGQILGAPENQGNPQGRRIFHDGLLVGRAGQAEAAPITNKKSTLSSNPKIGSHMDPKPGQIEDKTNPWLCPQPTKENGELEASLSLALVPQKDDHRTSILARDRNDTHTTAVILTSSSSSGDTPGAILTSPTSQTPIEPSADVTRNEQPGLLARAFAGDNILPEVSDQQPKHSSPPDRGASGLQGWGAWGVSLGCAGRSRKQTRTGRQKTENHQTRVEKVVLNQQLCKKGAKYLATTLPYPFETSDQYERSLRFPIGQEWSTKQTHQTLTAPKVIVKGGTVVAPLS</sequence>
<accession>A0A436ZVT5</accession>
<comment type="subcellular location">
    <subcellularLocation>
        <location evidence="1">Nucleus</location>
        <location evidence="1">Nucleolus</location>
    </subcellularLocation>
</comment>
<evidence type="ECO:0000256" key="3">
    <source>
        <dbReference type="ARBA" id="ARBA00023242"/>
    </source>
</evidence>
<dbReference type="Proteomes" id="UP000283090">
    <property type="component" value="Unassembled WGS sequence"/>
</dbReference>
<evidence type="ECO:0000256" key="4">
    <source>
        <dbReference type="SAM" id="MobiDB-lite"/>
    </source>
</evidence>
<feature type="region of interest" description="Disordered" evidence="4">
    <location>
        <begin position="489"/>
        <end position="517"/>
    </location>
</feature>
<feature type="compositionally biased region" description="Basic residues" evidence="4">
    <location>
        <begin position="251"/>
        <end position="262"/>
    </location>
</feature>
<keyword evidence="2" id="KW-0597">Phosphoprotein</keyword>
<dbReference type="GO" id="GO:0032040">
    <property type="term" value="C:small-subunit processome"/>
    <property type="evidence" value="ECO:0007669"/>
    <property type="project" value="InterPro"/>
</dbReference>
<dbReference type="OrthoDB" id="277439at2759"/>
<protein>
    <submittedName>
        <fullName evidence="5">Uncharacterized protein</fullName>
    </submittedName>
</protein>
<feature type="region of interest" description="Disordered" evidence="4">
    <location>
        <begin position="405"/>
        <end position="437"/>
    </location>
</feature>
<feature type="compositionally biased region" description="Polar residues" evidence="4">
    <location>
        <begin position="413"/>
        <end position="423"/>
    </location>
</feature>
<comment type="caution">
    <text evidence="5">The sequence shown here is derived from an EMBL/GenBank/DDBJ whole genome shotgun (WGS) entry which is preliminary data.</text>
</comment>
<organism evidence="5 6">
    <name type="scientific">Arthrobotrys flagrans</name>
    <name type="common">Nematode-trapping fungus</name>
    <name type="synonym">Trichothecium flagrans</name>
    <dbReference type="NCBI Taxonomy" id="97331"/>
    <lineage>
        <taxon>Eukaryota</taxon>
        <taxon>Fungi</taxon>
        <taxon>Dikarya</taxon>
        <taxon>Ascomycota</taxon>
        <taxon>Pezizomycotina</taxon>
        <taxon>Orbiliomycetes</taxon>
        <taxon>Orbiliales</taxon>
        <taxon>Orbiliaceae</taxon>
        <taxon>Arthrobotrys</taxon>
    </lineage>
</organism>